<comment type="caution">
    <text evidence="2">The sequence shown here is derived from an EMBL/GenBank/DDBJ whole genome shotgun (WGS) entry which is preliminary data.</text>
</comment>
<name>F9F5A4_FUSOF</name>
<reference evidence="2" key="1">
    <citation type="journal article" date="2012" name="Mol. Plant Microbe Interact.">
        <title>A highly conserved effector in Fusarium oxysporum is required for full virulence on Arabidopsis.</title>
        <authorList>
            <person name="Thatcher L.F."/>
            <person name="Gardiner D.M."/>
            <person name="Kazan K."/>
            <person name="Manners J."/>
        </authorList>
    </citation>
    <scope>NUCLEOTIDE SEQUENCE [LARGE SCALE GENOMIC DNA]</scope>
    <source>
        <strain evidence="2">Fo5176</strain>
    </source>
</reference>
<protein>
    <submittedName>
        <fullName evidence="2">Uncharacterized protein</fullName>
    </submittedName>
</protein>
<dbReference type="PaxDb" id="5507-FOXG_16829P0"/>
<keyword evidence="1" id="KW-0812">Transmembrane</keyword>
<sequence>MAIDTTTTSVEPTSLGRTLLAVGIFFLIPISIIHIVRYYARLKHHLFDVDDGLMLIVWMLYVAVSGIVARSVFVGLGTKDENLNTYLQNDGRKLHLRHPSPHRRDQNTPYYHLVHPHICHIIYKRRYYRAVPHLPANFYGLGPYRNMCINSSHCKPRLSCICWRSRDRLDLCYLASLYALQIQHEVSDKDWRIGIVSASLPTLHKLVSSRFHFDSTEMSKRRKRKGDAKVTPGSTGNATAGKIADTIGSIHVVQ</sequence>
<dbReference type="AlphaFoldDB" id="F9F5A4"/>
<gene>
    <name evidence="2" type="ORF">FOXB_01579</name>
</gene>
<evidence type="ECO:0000256" key="1">
    <source>
        <dbReference type="SAM" id="Phobius"/>
    </source>
</evidence>
<proteinExistence type="predicted"/>
<organism evidence="2">
    <name type="scientific">Fusarium oxysporum (strain Fo5176)</name>
    <name type="common">Fusarium vascular wilt</name>
    <dbReference type="NCBI Taxonomy" id="660025"/>
    <lineage>
        <taxon>Eukaryota</taxon>
        <taxon>Fungi</taxon>
        <taxon>Dikarya</taxon>
        <taxon>Ascomycota</taxon>
        <taxon>Pezizomycotina</taxon>
        <taxon>Sordariomycetes</taxon>
        <taxon>Hypocreomycetidae</taxon>
        <taxon>Hypocreales</taxon>
        <taxon>Nectriaceae</taxon>
        <taxon>Fusarium</taxon>
        <taxon>Fusarium oxysporum species complex</taxon>
    </lineage>
</organism>
<feature type="transmembrane region" description="Helical" evidence="1">
    <location>
        <begin position="52"/>
        <end position="73"/>
    </location>
</feature>
<dbReference type="EMBL" id="AFQF01000504">
    <property type="protein sequence ID" value="EGU87893.1"/>
    <property type="molecule type" value="Genomic_DNA"/>
</dbReference>
<keyword evidence="1" id="KW-0472">Membrane</keyword>
<keyword evidence="1" id="KW-1133">Transmembrane helix</keyword>
<accession>F9F5A4</accession>
<evidence type="ECO:0000313" key="2">
    <source>
        <dbReference type="EMBL" id="EGU87893.1"/>
    </source>
</evidence>
<feature type="transmembrane region" description="Helical" evidence="1">
    <location>
        <begin position="20"/>
        <end position="40"/>
    </location>
</feature>